<feature type="region of interest" description="Disordered" evidence="1">
    <location>
        <begin position="137"/>
        <end position="156"/>
    </location>
</feature>
<evidence type="ECO:0000256" key="1">
    <source>
        <dbReference type="SAM" id="MobiDB-lite"/>
    </source>
</evidence>
<dbReference type="Pfam" id="PF13560">
    <property type="entry name" value="HTH_31"/>
    <property type="match status" value="1"/>
</dbReference>
<comment type="caution">
    <text evidence="3">The sequence shown here is derived from an EMBL/GenBank/DDBJ whole genome shotgun (WGS) entry which is preliminary data.</text>
</comment>
<gene>
    <name evidence="3" type="ORF">GCM10023216_10030</name>
</gene>
<keyword evidence="4" id="KW-1185">Reference proteome</keyword>
<feature type="domain" description="HTH cro/C1-type" evidence="2">
    <location>
        <begin position="97"/>
        <end position="135"/>
    </location>
</feature>
<dbReference type="EMBL" id="BAABID010000006">
    <property type="protein sequence ID" value="GAA4722709.1"/>
    <property type="molecule type" value="Genomic_DNA"/>
</dbReference>
<dbReference type="InterPro" id="IPR001387">
    <property type="entry name" value="Cro/C1-type_HTH"/>
</dbReference>
<dbReference type="CDD" id="cd00093">
    <property type="entry name" value="HTH_XRE"/>
    <property type="match status" value="1"/>
</dbReference>
<evidence type="ECO:0000313" key="3">
    <source>
        <dbReference type="EMBL" id="GAA4722709.1"/>
    </source>
</evidence>
<organism evidence="3 4">
    <name type="scientific">Isoptericola chiayiensis</name>
    <dbReference type="NCBI Taxonomy" id="579446"/>
    <lineage>
        <taxon>Bacteria</taxon>
        <taxon>Bacillati</taxon>
        <taxon>Actinomycetota</taxon>
        <taxon>Actinomycetes</taxon>
        <taxon>Micrococcales</taxon>
        <taxon>Promicromonosporaceae</taxon>
        <taxon>Isoptericola</taxon>
    </lineage>
</organism>
<reference evidence="4" key="1">
    <citation type="journal article" date="2019" name="Int. J. Syst. Evol. Microbiol.">
        <title>The Global Catalogue of Microorganisms (GCM) 10K type strain sequencing project: providing services to taxonomists for standard genome sequencing and annotation.</title>
        <authorList>
            <consortium name="The Broad Institute Genomics Platform"/>
            <consortium name="The Broad Institute Genome Sequencing Center for Infectious Disease"/>
            <person name="Wu L."/>
            <person name="Ma J."/>
        </authorList>
    </citation>
    <scope>NUCLEOTIDE SEQUENCE [LARGE SCALE GENOMIC DNA]</scope>
    <source>
        <strain evidence="4">JCM 18063</strain>
    </source>
</reference>
<name>A0ABP8Y669_9MICO</name>
<proteinExistence type="predicted"/>
<sequence>MLRFRNIDASPEDPVSTWGVEGLATALERGYLPHWQRIARAVRAEPHGTVARQLETALAVVEPNGATALLSDVLVQARESDRAAVARGLRENLRRSGLTAQDLAAAVGTSPSRLSTYLTGRVVPSAAIARRIERVAEEHASRGRIHPGGALGSPAA</sequence>
<dbReference type="SUPFAM" id="SSF47413">
    <property type="entry name" value="lambda repressor-like DNA-binding domains"/>
    <property type="match status" value="1"/>
</dbReference>
<protein>
    <recommendedName>
        <fullName evidence="2">HTH cro/C1-type domain-containing protein</fullName>
    </recommendedName>
</protein>
<accession>A0ABP8Y669</accession>
<evidence type="ECO:0000259" key="2">
    <source>
        <dbReference type="PROSITE" id="PS50943"/>
    </source>
</evidence>
<dbReference type="RefSeq" id="WP_172150803.1">
    <property type="nucleotide sequence ID" value="NZ_BAABID010000006.1"/>
</dbReference>
<evidence type="ECO:0000313" key="4">
    <source>
        <dbReference type="Proteomes" id="UP001500956"/>
    </source>
</evidence>
<dbReference type="Proteomes" id="UP001500956">
    <property type="component" value="Unassembled WGS sequence"/>
</dbReference>
<dbReference type="Gene3D" id="1.10.260.40">
    <property type="entry name" value="lambda repressor-like DNA-binding domains"/>
    <property type="match status" value="1"/>
</dbReference>
<dbReference type="PROSITE" id="PS50943">
    <property type="entry name" value="HTH_CROC1"/>
    <property type="match status" value="1"/>
</dbReference>
<dbReference type="InterPro" id="IPR010982">
    <property type="entry name" value="Lambda_DNA-bd_dom_sf"/>
</dbReference>